<keyword evidence="3" id="KW-1185">Reference proteome</keyword>
<dbReference type="EMBL" id="BOPO01000055">
    <property type="protein sequence ID" value="GIL28225.1"/>
    <property type="molecule type" value="Genomic_DNA"/>
</dbReference>
<evidence type="ECO:0000313" key="3">
    <source>
        <dbReference type="Proteomes" id="UP000614996"/>
    </source>
</evidence>
<dbReference type="AlphaFoldDB" id="A0A8J4ELJ2"/>
<organism evidence="2 3">
    <name type="scientific">Actinocatenispora comari</name>
    <dbReference type="NCBI Taxonomy" id="2807577"/>
    <lineage>
        <taxon>Bacteria</taxon>
        <taxon>Bacillati</taxon>
        <taxon>Actinomycetota</taxon>
        <taxon>Actinomycetes</taxon>
        <taxon>Micromonosporales</taxon>
        <taxon>Micromonosporaceae</taxon>
        <taxon>Actinocatenispora</taxon>
    </lineage>
</organism>
<gene>
    <name evidence="2" type="ORF">NUM_34790</name>
</gene>
<proteinExistence type="predicted"/>
<comment type="caution">
    <text evidence="2">The sequence shown here is derived from an EMBL/GenBank/DDBJ whole genome shotgun (WGS) entry which is preliminary data.</text>
</comment>
<sequence>MEPAVQVRNRTLSSISIMVTVTDVSIAYRAGRWQTEAVAGAGVLTRFARLYATDRVTALDVAVPAVVDGALPEGDADERTERTERAGDQAHGCHRRSGPLVAEQLGTRRS</sequence>
<reference evidence="3" key="1">
    <citation type="journal article" date="2021" name="Int. J. Syst. Evol. Microbiol.">
        <title>Actinocatenispora comari sp. nov., an endophytic actinomycete isolated from aerial parts of Comarum salesowianum.</title>
        <authorList>
            <person name="Oyunbileg N."/>
            <person name="Iizaka Y."/>
            <person name="Hamada M."/>
            <person name="Davaapurev B.O."/>
            <person name="Fukumoto A."/>
            <person name="Tsetseg B."/>
            <person name="Kato F."/>
            <person name="Tamura T."/>
            <person name="Batkhuu J."/>
            <person name="Anzai Y."/>
        </authorList>
    </citation>
    <scope>NUCLEOTIDE SEQUENCE [LARGE SCALE GENOMIC DNA]</scope>
    <source>
        <strain evidence="3">NUM-2625</strain>
    </source>
</reference>
<feature type="compositionally biased region" description="Basic and acidic residues" evidence="1">
    <location>
        <begin position="77"/>
        <end position="88"/>
    </location>
</feature>
<evidence type="ECO:0000313" key="2">
    <source>
        <dbReference type="EMBL" id="GIL28225.1"/>
    </source>
</evidence>
<evidence type="ECO:0000256" key="1">
    <source>
        <dbReference type="SAM" id="MobiDB-lite"/>
    </source>
</evidence>
<name>A0A8J4ELJ2_9ACTN</name>
<feature type="region of interest" description="Disordered" evidence="1">
    <location>
        <begin position="71"/>
        <end position="110"/>
    </location>
</feature>
<dbReference type="Proteomes" id="UP000614996">
    <property type="component" value="Unassembled WGS sequence"/>
</dbReference>
<accession>A0A8J4ELJ2</accession>
<protein>
    <submittedName>
        <fullName evidence="2">Uncharacterized protein</fullName>
    </submittedName>
</protein>